<evidence type="ECO:0000256" key="6">
    <source>
        <dbReference type="ARBA" id="ARBA00023004"/>
    </source>
</evidence>
<dbReference type="InterPro" id="IPR004852">
    <property type="entry name" value="Di-haem_cyt_c_peroxidsae"/>
</dbReference>
<evidence type="ECO:0000256" key="3">
    <source>
        <dbReference type="ARBA" id="ARBA00022723"/>
    </source>
</evidence>
<dbReference type="Pfam" id="PF00034">
    <property type="entry name" value="Cytochrom_C"/>
    <property type="match status" value="1"/>
</dbReference>
<dbReference type="GO" id="GO:0046872">
    <property type="term" value="F:metal ion binding"/>
    <property type="evidence" value="ECO:0007669"/>
    <property type="project" value="UniProtKB-KW"/>
</dbReference>
<dbReference type="AlphaFoldDB" id="A0A7W9SSW7"/>
<dbReference type="Gene3D" id="2.130.10.10">
    <property type="entry name" value="YVTN repeat-like/Quinoprotein amine dehydrogenase"/>
    <property type="match status" value="2"/>
</dbReference>
<accession>A0A7W9SSW7</accession>
<dbReference type="GO" id="GO:0004130">
    <property type="term" value="F:cytochrome-c peroxidase activity"/>
    <property type="evidence" value="ECO:0007669"/>
    <property type="project" value="TreeGrafter"/>
</dbReference>
<keyword evidence="2 7" id="KW-0349">Heme</keyword>
<keyword evidence="5" id="KW-0560">Oxidoreductase</keyword>
<evidence type="ECO:0000313" key="10">
    <source>
        <dbReference type="Proteomes" id="UP000520814"/>
    </source>
</evidence>
<dbReference type="SUPFAM" id="SSF50974">
    <property type="entry name" value="Nitrous oxide reductase, N-terminal domain"/>
    <property type="match status" value="1"/>
</dbReference>
<dbReference type="Pfam" id="PF03150">
    <property type="entry name" value="CCP_MauG"/>
    <property type="match status" value="1"/>
</dbReference>
<evidence type="ECO:0000256" key="7">
    <source>
        <dbReference type="PROSITE-ProRule" id="PRU00433"/>
    </source>
</evidence>
<feature type="domain" description="Cytochrome c" evidence="8">
    <location>
        <begin position="375"/>
        <end position="479"/>
    </location>
</feature>
<feature type="domain" description="Cytochrome c" evidence="8">
    <location>
        <begin position="486"/>
        <end position="586"/>
    </location>
</feature>
<dbReference type="PROSITE" id="PS51007">
    <property type="entry name" value="CYTC"/>
    <property type="match status" value="2"/>
</dbReference>
<dbReference type="PANTHER" id="PTHR30600">
    <property type="entry name" value="CYTOCHROME C PEROXIDASE-RELATED"/>
    <property type="match status" value="1"/>
</dbReference>
<keyword evidence="10" id="KW-1185">Reference proteome</keyword>
<dbReference type="InterPro" id="IPR051395">
    <property type="entry name" value="Cytochrome_c_Peroxidase/MauG"/>
</dbReference>
<dbReference type="EMBL" id="JACHGW010000003">
    <property type="protein sequence ID" value="MBB6051579.1"/>
    <property type="molecule type" value="Genomic_DNA"/>
</dbReference>
<evidence type="ECO:0000256" key="4">
    <source>
        <dbReference type="ARBA" id="ARBA00022729"/>
    </source>
</evidence>
<dbReference type="GO" id="GO:0020037">
    <property type="term" value="F:heme binding"/>
    <property type="evidence" value="ECO:0007669"/>
    <property type="project" value="InterPro"/>
</dbReference>
<dbReference type="Proteomes" id="UP000520814">
    <property type="component" value="Unassembled WGS sequence"/>
</dbReference>
<dbReference type="GO" id="GO:0003677">
    <property type="term" value="F:DNA binding"/>
    <property type="evidence" value="ECO:0007669"/>
    <property type="project" value="UniProtKB-KW"/>
</dbReference>
<name>A0A7W9SSW7_ARMRO</name>
<keyword evidence="3 7" id="KW-0479">Metal-binding</keyword>
<dbReference type="InterPro" id="IPR011045">
    <property type="entry name" value="N2O_reductase_N"/>
</dbReference>
<keyword evidence="6 7" id="KW-0408">Iron</keyword>
<dbReference type="InterPro" id="IPR036909">
    <property type="entry name" value="Cyt_c-like_dom_sf"/>
</dbReference>
<evidence type="ECO:0000256" key="1">
    <source>
        <dbReference type="ARBA" id="ARBA00004196"/>
    </source>
</evidence>
<keyword evidence="4" id="KW-0732">Signal</keyword>
<evidence type="ECO:0000256" key="2">
    <source>
        <dbReference type="ARBA" id="ARBA00022617"/>
    </source>
</evidence>
<evidence type="ECO:0000313" key="9">
    <source>
        <dbReference type="EMBL" id="MBB6051579.1"/>
    </source>
</evidence>
<proteinExistence type="predicted"/>
<keyword evidence="9" id="KW-0238">DNA-binding</keyword>
<dbReference type="InterPro" id="IPR009056">
    <property type="entry name" value="Cyt_c-like_dom"/>
</dbReference>
<dbReference type="GO" id="GO:0009055">
    <property type="term" value="F:electron transfer activity"/>
    <property type="evidence" value="ECO:0007669"/>
    <property type="project" value="InterPro"/>
</dbReference>
<comment type="subcellular location">
    <subcellularLocation>
        <location evidence="1">Cell envelope</location>
    </subcellularLocation>
</comment>
<dbReference type="SUPFAM" id="SSF46626">
    <property type="entry name" value="Cytochrome c"/>
    <property type="match status" value="2"/>
</dbReference>
<reference evidence="9 10" key="1">
    <citation type="submission" date="2020-08" db="EMBL/GenBank/DDBJ databases">
        <title>Genomic Encyclopedia of Type Strains, Phase IV (KMG-IV): sequencing the most valuable type-strain genomes for metagenomic binning, comparative biology and taxonomic classification.</title>
        <authorList>
            <person name="Goeker M."/>
        </authorList>
    </citation>
    <scope>NUCLEOTIDE SEQUENCE [LARGE SCALE GENOMIC DNA]</scope>
    <source>
        <strain evidence="9 10">DSM 23562</strain>
    </source>
</reference>
<evidence type="ECO:0000259" key="8">
    <source>
        <dbReference type="PROSITE" id="PS51007"/>
    </source>
</evidence>
<organism evidence="9 10">
    <name type="scientific">Armatimonas rosea</name>
    <dbReference type="NCBI Taxonomy" id="685828"/>
    <lineage>
        <taxon>Bacteria</taxon>
        <taxon>Bacillati</taxon>
        <taxon>Armatimonadota</taxon>
        <taxon>Armatimonadia</taxon>
        <taxon>Armatimonadales</taxon>
        <taxon>Armatimonadaceae</taxon>
        <taxon>Armatimonas</taxon>
    </lineage>
</organism>
<dbReference type="InterPro" id="IPR015943">
    <property type="entry name" value="WD40/YVTN_repeat-like_dom_sf"/>
</dbReference>
<dbReference type="GO" id="GO:0030313">
    <property type="term" value="C:cell envelope"/>
    <property type="evidence" value="ECO:0007669"/>
    <property type="project" value="UniProtKB-SubCell"/>
</dbReference>
<sequence length="586" mass="62168">MRVSWQAVGGLVPLVVVAGLALARPEESKVVVRDPAPQALALVPGGRALVAERGTASVALLELAEGRVLNRVSVGAEPFGLAVRGSVAVVTSYGADSLSVLSLAPKGVGVTATFPVGAEPRGVALSADGKRAYVALGAESCIAVVDLASRKVIRRLPTGLEPWHVALTPDGKRLAVGCTRARTLSVFAVPSGQELYTVPLNGRNVRQLAVSPDSKQAFVPFINERRFPATKDNIGRGWVVGNRLARVPLSDEGPREAIALDTNGDALGDVEGCALSPDGQTLALTAGGTHELVLFSRIAGLPFVAFGGPEDFLEPASVQRIRRIKLGGRPMGVQFSPEGKQLVVANDFLNAVQVIEVVTGTVTKTIALGGPATPSLVRQGEILFHDAKRSFHSWYSCASCHTEGHTNGGNFDTKNDGGYGKPKKTLSLRGVAQTAPYTWHGWQTDLRQAIRESFVSSMQGDEPSGADLDAVEAYLKSLDWKRSPFPPSAAGKQVFEAKGCTSCHGGPNYTSTAITKVGLEEPSDVYQGYNPPSLRNVYSRAPYLHDGRAATLEDVLTKYHRPSTLTSQPDCTPQELRDLVAFLKSL</sequence>
<comment type="caution">
    <text evidence="9">The sequence shown here is derived from an EMBL/GenBank/DDBJ whole genome shotgun (WGS) entry which is preliminary data.</text>
</comment>
<protein>
    <submittedName>
        <fullName evidence="9">DNA-binding beta-propeller fold protein YncE</fullName>
    </submittedName>
</protein>
<gene>
    <name evidence="9" type="ORF">HNQ39_003389</name>
</gene>
<dbReference type="Gene3D" id="1.10.760.10">
    <property type="entry name" value="Cytochrome c-like domain"/>
    <property type="match status" value="2"/>
</dbReference>
<evidence type="ECO:0000256" key="5">
    <source>
        <dbReference type="ARBA" id="ARBA00023002"/>
    </source>
</evidence>
<dbReference type="RefSeq" id="WP_184198803.1">
    <property type="nucleotide sequence ID" value="NZ_JACHGW010000003.1"/>
</dbReference>
<dbReference type="PANTHER" id="PTHR30600:SF10">
    <property type="entry name" value="BLL6722 PROTEIN"/>
    <property type="match status" value="1"/>
</dbReference>